<dbReference type="RefSeq" id="WP_011464809.1">
    <property type="nucleotide sequence ID" value="NC_007908.1"/>
</dbReference>
<dbReference type="Proteomes" id="UP000008332">
    <property type="component" value="Chromosome"/>
</dbReference>
<dbReference type="Gene3D" id="3.90.70.10">
    <property type="entry name" value="Cysteine proteinases"/>
    <property type="match status" value="1"/>
</dbReference>
<evidence type="ECO:0000259" key="1">
    <source>
        <dbReference type="PROSITE" id="PS50990"/>
    </source>
</evidence>
<dbReference type="GO" id="GO:0005524">
    <property type="term" value="F:ATP binding"/>
    <property type="evidence" value="ECO:0007669"/>
    <property type="project" value="InterPro"/>
</dbReference>
<keyword evidence="3" id="KW-1185">Reference proteome</keyword>
<dbReference type="InterPro" id="IPR019734">
    <property type="entry name" value="TPR_rpt"/>
</dbReference>
<dbReference type="Pfam" id="PF13432">
    <property type="entry name" value="TPR_16"/>
    <property type="match status" value="1"/>
</dbReference>
<dbReference type="PROSITE" id="PS51257">
    <property type="entry name" value="PROKAR_LIPOPROTEIN"/>
    <property type="match status" value="1"/>
</dbReference>
<dbReference type="InterPro" id="IPR005074">
    <property type="entry name" value="Peptidase_C39"/>
</dbReference>
<dbReference type="PROSITE" id="PS50990">
    <property type="entry name" value="PEPTIDASE_C39"/>
    <property type="match status" value="1"/>
</dbReference>
<dbReference type="KEGG" id="rfr:Rfer_2524"/>
<dbReference type="InterPro" id="IPR039564">
    <property type="entry name" value="Peptidase_C39-like"/>
</dbReference>
<dbReference type="STRING" id="338969.Rfer_2524"/>
<dbReference type="InterPro" id="IPR039563">
    <property type="entry name" value="Peptidase_C39_single_dom"/>
</dbReference>
<accession>Q21VG2</accession>
<protein>
    <submittedName>
        <fullName evidence="2">Peptidase C39, bacteriocin processing</fullName>
    </submittedName>
</protein>
<dbReference type="CDD" id="cd02549">
    <property type="entry name" value="Peptidase_C39A"/>
    <property type="match status" value="1"/>
</dbReference>
<dbReference type="eggNOG" id="COG3271">
    <property type="taxonomic scope" value="Bacteria"/>
</dbReference>
<dbReference type="SMART" id="SM00028">
    <property type="entry name" value="TPR"/>
    <property type="match status" value="2"/>
</dbReference>
<dbReference type="AlphaFoldDB" id="Q21VG2"/>
<dbReference type="InterPro" id="IPR011990">
    <property type="entry name" value="TPR-like_helical_dom_sf"/>
</dbReference>
<dbReference type="NCBIfam" id="NF033920">
    <property type="entry name" value="C39_PA2778_fam"/>
    <property type="match status" value="1"/>
</dbReference>
<dbReference type="EMBL" id="CP000267">
    <property type="protein sequence ID" value="ABD70241.1"/>
    <property type="molecule type" value="Genomic_DNA"/>
</dbReference>
<gene>
    <name evidence="2" type="ordered locus">Rfer_2524</name>
</gene>
<dbReference type="GO" id="GO:0016020">
    <property type="term" value="C:membrane"/>
    <property type="evidence" value="ECO:0007669"/>
    <property type="project" value="InterPro"/>
</dbReference>
<evidence type="ECO:0000313" key="2">
    <source>
        <dbReference type="EMBL" id="ABD70241.1"/>
    </source>
</evidence>
<dbReference type="GO" id="GO:0006508">
    <property type="term" value="P:proteolysis"/>
    <property type="evidence" value="ECO:0007669"/>
    <property type="project" value="InterPro"/>
</dbReference>
<feature type="domain" description="Peptidase C39" evidence="1">
    <location>
        <begin position="57"/>
        <end position="188"/>
    </location>
</feature>
<organism evidence="2 3">
    <name type="scientific">Albidiferax ferrireducens (strain ATCC BAA-621 / DSM 15236 / T118)</name>
    <name type="common">Rhodoferax ferrireducens</name>
    <dbReference type="NCBI Taxonomy" id="338969"/>
    <lineage>
        <taxon>Bacteria</taxon>
        <taxon>Pseudomonadati</taxon>
        <taxon>Pseudomonadota</taxon>
        <taxon>Betaproteobacteria</taxon>
        <taxon>Burkholderiales</taxon>
        <taxon>Comamonadaceae</taxon>
        <taxon>Rhodoferax</taxon>
    </lineage>
</organism>
<dbReference type="GO" id="GO:0008233">
    <property type="term" value="F:peptidase activity"/>
    <property type="evidence" value="ECO:0007669"/>
    <property type="project" value="InterPro"/>
</dbReference>
<dbReference type="eggNOG" id="COG0457">
    <property type="taxonomic scope" value="Bacteria"/>
</dbReference>
<name>Q21VG2_ALBFT</name>
<dbReference type="Pfam" id="PF13529">
    <property type="entry name" value="Peptidase_C39_2"/>
    <property type="match status" value="1"/>
</dbReference>
<dbReference type="Gene3D" id="1.25.40.10">
    <property type="entry name" value="Tetratricopeptide repeat domain"/>
    <property type="match status" value="1"/>
</dbReference>
<sequence length="317" mass="34529">MIKQLIGLRAPVLTGVFVCAVLLLGGCATPQVAMLDARWPTELPAQVELADVPFFPQEDYECGPAALAMVATAAGVDVTPDALVDQVYLPGRKGSLQPEMLAATRRQGLLAYPLKPRVEDILREVAAGHPVLVFQNLAFSIYPVWHYAVVMGFDRERHVLLLHSGRTARMEISMFAFERTWARGQYWAMLALKPGQLPATAEPQAYSAAAATLERTDARGAQQAFAAALQRWPDDRAALLGAGNTAYALGQRDAAAKAYRQAVLKHPDFADGWNNLAQVLLELDRRQEASQAIARAVALGGERLPAYLALQAKIYNK</sequence>
<proteinExistence type="predicted"/>
<dbReference type="SUPFAM" id="SSF48452">
    <property type="entry name" value="TPR-like"/>
    <property type="match status" value="1"/>
</dbReference>
<dbReference type="HOGENOM" id="CLU_069114_0_0_4"/>
<reference evidence="3" key="1">
    <citation type="submission" date="2006-02" db="EMBL/GenBank/DDBJ databases">
        <title>Complete sequence of chromosome of Rhodoferax ferrireducens DSM 15236.</title>
        <authorList>
            <person name="Copeland A."/>
            <person name="Lucas S."/>
            <person name="Lapidus A."/>
            <person name="Barry K."/>
            <person name="Detter J.C."/>
            <person name="Glavina del Rio T."/>
            <person name="Hammon N."/>
            <person name="Israni S."/>
            <person name="Pitluck S."/>
            <person name="Brettin T."/>
            <person name="Bruce D."/>
            <person name="Han C."/>
            <person name="Tapia R."/>
            <person name="Gilna P."/>
            <person name="Kiss H."/>
            <person name="Schmutz J."/>
            <person name="Larimer F."/>
            <person name="Land M."/>
            <person name="Kyrpides N."/>
            <person name="Ivanova N."/>
            <person name="Richardson P."/>
        </authorList>
    </citation>
    <scope>NUCLEOTIDE SEQUENCE [LARGE SCALE GENOMIC DNA]</scope>
    <source>
        <strain evidence="3">ATCC BAA-621 / DSM 15236 / T118</strain>
    </source>
</reference>
<evidence type="ECO:0000313" key="3">
    <source>
        <dbReference type="Proteomes" id="UP000008332"/>
    </source>
</evidence>